<dbReference type="RefSeq" id="WP_128389394.1">
    <property type="nucleotide sequence ID" value="NZ_SBII01000004.1"/>
</dbReference>
<protein>
    <recommendedName>
        <fullName evidence="1">DUF6046 domain-containing protein</fullName>
    </recommendedName>
</protein>
<organism evidence="2 3">
    <name type="scientific">Flavobacterium cerinum</name>
    <dbReference type="NCBI Taxonomy" id="2502784"/>
    <lineage>
        <taxon>Bacteria</taxon>
        <taxon>Pseudomonadati</taxon>
        <taxon>Bacteroidota</taxon>
        <taxon>Flavobacteriia</taxon>
        <taxon>Flavobacteriales</taxon>
        <taxon>Flavobacteriaceae</taxon>
        <taxon>Flavobacterium</taxon>
    </lineage>
</organism>
<dbReference type="Proteomes" id="UP000287527">
    <property type="component" value="Unassembled WGS sequence"/>
</dbReference>
<dbReference type="Pfam" id="PF19512">
    <property type="entry name" value="DUF6046"/>
    <property type="match status" value="1"/>
</dbReference>
<sequence>MAFNENDLLFAALVGNGLVKTIPRLSIIQNELQKHVLPVLPFIPFKNTVNVAKVESDLSDNLGRADAPTPAEKQFFPLSFSIDEGNTWFLLPYETMISISGKNTLIRRNVAKWKEIPGIQPRKGSVKERWNEGDYEITITGVLIGSLIHGNFEDCFPKADFEKLRQVLTHAQVVMVSSPPLELLGIQRIAIEDFNFPFTKGENVQAYDIKAYSDFSYNLILT</sequence>
<evidence type="ECO:0000313" key="3">
    <source>
        <dbReference type="Proteomes" id="UP000287527"/>
    </source>
</evidence>
<comment type="caution">
    <text evidence="2">The sequence shown here is derived from an EMBL/GenBank/DDBJ whole genome shotgun (WGS) entry which is preliminary data.</text>
</comment>
<dbReference type="OrthoDB" id="1069014at2"/>
<evidence type="ECO:0000313" key="2">
    <source>
        <dbReference type="EMBL" id="RWX00912.1"/>
    </source>
</evidence>
<reference evidence="2 3" key="1">
    <citation type="submission" date="2019-01" db="EMBL/GenBank/DDBJ databases">
        <title>Flavobacterium sp. nov.,isolated from freshwater.</title>
        <authorList>
            <person name="Zhang R."/>
            <person name="Du Z.-J."/>
        </authorList>
    </citation>
    <scope>NUCLEOTIDE SEQUENCE [LARGE SCALE GENOMIC DNA]</scope>
    <source>
        <strain evidence="2 3">1E403</strain>
    </source>
</reference>
<dbReference type="AlphaFoldDB" id="A0A3S3QDK2"/>
<dbReference type="InterPro" id="IPR046109">
    <property type="entry name" value="DUF6046"/>
</dbReference>
<feature type="domain" description="DUF6046" evidence="1">
    <location>
        <begin position="91"/>
        <end position="221"/>
    </location>
</feature>
<dbReference type="EMBL" id="SBII01000004">
    <property type="protein sequence ID" value="RWX00912.1"/>
    <property type="molecule type" value="Genomic_DNA"/>
</dbReference>
<gene>
    <name evidence="2" type="ORF">EPI11_07780</name>
</gene>
<keyword evidence="3" id="KW-1185">Reference proteome</keyword>
<evidence type="ECO:0000259" key="1">
    <source>
        <dbReference type="Pfam" id="PF19512"/>
    </source>
</evidence>
<accession>A0A3S3QDK2</accession>
<proteinExistence type="predicted"/>
<name>A0A3S3QDK2_9FLAO</name>